<name>A0A7L6MZN7_9MOLU</name>
<proteinExistence type="predicted"/>
<evidence type="ECO:0008006" key="3">
    <source>
        <dbReference type="Google" id="ProtNLM"/>
    </source>
</evidence>
<dbReference type="Pfam" id="PF01136">
    <property type="entry name" value="Peptidase_U32"/>
    <property type="match status" value="1"/>
</dbReference>
<accession>A0A7L6MZN7</accession>
<reference evidence="1 2" key="1">
    <citation type="submission" date="2020-04" db="EMBL/GenBank/DDBJ databases">
        <authorList>
            <person name="Zheng R.K."/>
            <person name="Sun C.M."/>
        </authorList>
    </citation>
    <scope>NUCLEOTIDE SEQUENCE [LARGE SCALE GENOMIC DNA]</scope>
    <source>
        <strain evidence="2">zrk29</strain>
    </source>
</reference>
<dbReference type="AlphaFoldDB" id="A0A7L6MZN7"/>
<dbReference type="Proteomes" id="UP000512167">
    <property type="component" value="Chromosome"/>
</dbReference>
<protein>
    <recommendedName>
        <fullName evidence="3">U32 family peptidase</fullName>
    </recommendedName>
</protein>
<evidence type="ECO:0000313" key="1">
    <source>
        <dbReference type="EMBL" id="QLY39456.1"/>
    </source>
</evidence>
<organism evidence="1 2">
    <name type="scientific">Hujiaoplasma nucleasis</name>
    <dbReference type="NCBI Taxonomy" id="2725268"/>
    <lineage>
        <taxon>Bacteria</taxon>
        <taxon>Bacillati</taxon>
        <taxon>Mycoplasmatota</taxon>
        <taxon>Mollicutes</taxon>
        <taxon>Candidatus Izemoplasmatales</taxon>
        <taxon>Hujiaoplasmataceae</taxon>
        <taxon>Hujiaoplasma</taxon>
    </lineage>
</organism>
<dbReference type="InterPro" id="IPR051454">
    <property type="entry name" value="RNA/ubiquinone_mod_enzymes"/>
</dbReference>
<dbReference type="PANTHER" id="PTHR30217:SF12">
    <property type="entry name" value="U32 FAMILY PEPTIDASE"/>
    <property type="match status" value="1"/>
</dbReference>
<dbReference type="KEGG" id="tbk:HF295_00705"/>
<dbReference type="RefSeq" id="WP_312031925.1">
    <property type="nucleotide sequence ID" value="NZ_CP051151.1"/>
</dbReference>
<dbReference type="EMBL" id="CP051151">
    <property type="protein sequence ID" value="QLY39456.1"/>
    <property type="molecule type" value="Genomic_DNA"/>
</dbReference>
<sequence length="294" mass="34635">MKLVVRIKNQEEIRHLTEIGADVFLLDTDNFTTKAIFALGINEMKSIVQYIKSLNKEVYVLINKMIHEPDILRLKSYLSYLKELEVDAIVINDFSVYVIAKEIELDHLIIYQPGTMNTNSFDVTYLKNRIKGMTLSKEITLDEIQVMIESSKDIEFSIIGHGYIDMFYSKRKLITHYLTHKDLSGPLVKGNQGFVLEEKTRENMFYPIYEDEIGTHIFRDKKLESFKEIQMIKDKISDFFIERIFMDDQEYYHAVKAYLNQESVESFLKQYGASYNKGFYYTPTEKRKGEIHEN</sequence>
<keyword evidence="2" id="KW-1185">Reference proteome</keyword>
<dbReference type="PANTHER" id="PTHR30217">
    <property type="entry name" value="PEPTIDASE U32 FAMILY"/>
    <property type="match status" value="1"/>
</dbReference>
<dbReference type="InterPro" id="IPR001539">
    <property type="entry name" value="Peptidase_U32"/>
</dbReference>
<evidence type="ECO:0000313" key="2">
    <source>
        <dbReference type="Proteomes" id="UP000512167"/>
    </source>
</evidence>
<gene>
    <name evidence="1" type="ORF">HF295_00705</name>
</gene>